<accession>A0A371EL57</accession>
<name>A0A371EL57_MUCPR</name>
<dbReference type="Gene3D" id="3.40.50.720">
    <property type="entry name" value="NAD(P)-binding Rossmann-like Domain"/>
    <property type="match status" value="1"/>
</dbReference>
<dbReference type="InterPro" id="IPR002347">
    <property type="entry name" value="SDR_fam"/>
</dbReference>
<dbReference type="Proteomes" id="UP000257109">
    <property type="component" value="Unassembled WGS sequence"/>
</dbReference>
<dbReference type="STRING" id="157652.A0A371EL57"/>
<proteinExistence type="inferred from homology"/>
<comment type="similarity">
    <text evidence="1">Belongs to the short-chain dehydrogenases/reductases (SDR) family.</text>
</comment>
<keyword evidence="3" id="KW-1185">Reference proteome</keyword>
<reference evidence="2" key="1">
    <citation type="submission" date="2018-05" db="EMBL/GenBank/DDBJ databases">
        <title>Draft genome of Mucuna pruriens seed.</title>
        <authorList>
            <person name="Nnadi N.E."/>
            <person name="Vos R."/>
            <person name="Hasami M.H."/>
            <person name="Devisetty U.K."/>
            <person name="Aguiy J.C."/>
        </authorList>
    </citation>
    <scope>NUCLEOTIDE SEQUENCE [LARGE SCALE GENOMIC DNA]</scope>
    <source>
        <strain evidence="2">JCA_2017</strain>
    </source>
</reference>
<dbReference type="EMBL" id="QJKJ01013280">
    <property type="protein sequence ID" value="RDX66771.1"/>
    <property type="molecule type" value="Genomic_DNA"/>
</dbReference>
<protein>
    <submittedName>
        <fullName evidence="2">Uncharacterized protein</fullName>
    </submittedName>
</protein>
<organism evidence="2 3">
    <name type="scientific">Mucuna pruriens</name>
    <name type="common">Velvet bean</name>
    <name type="synonym">Dolichos pruriens</name>
    <dbReference type="NCBI Taxonomy" id="157652"/>
    <lineage>
        <taxon>Eukaryota</taxon>
        <taxon>Viridiplantae</taxon>
        <taxon>Streptophyta</taxon>
        <taxon>Embryophyta</taxon>
        <taxon>Tracheophyta</taxon>
        <taxon>Spermatophyta</taxon>
        <taxon>Magnoliopsida</taxon>
        <taxon>eudicotyledons</taxon>
        <taxon>Gunneridae</taxon>
        <taxon>Pentapetalae</taxon>
        <taxon>rosids</taxon>
        <taxon>fabids</taxon>
        <taxon>Fabales</taxon>
        <taxon>Fabaceae</taxon>
        <taxon>Papilionoideae</taxon>
        <taxon>50 kb inversion clade</taxon>
        <taxon>NPAAA clade</taxon>
        <taxon>indigoferoid/millettioid clade</taxon>
        <taxon>Phaseoleae</taxon>
        <taxon>Mucuna</taxon>
    </lineage>
</organism>
<evidence type="ECO:0000256" key="1">
    <source>
        <dbReference type="ARBA" id="ARBA00006484"/>
    </source>
</evidence>
<comment type="caution">
    <text evidence="2">The sequence shown here is derived from an EMBL/GenBank/DDBJ whole genome shotgun (WGS) entry which is preliminary data.</text>
</comment>
<evidence type="ECO:0000313" key="3">
    <source>
        <dbReference type="Proteomes" id="UP000257109"/>
    </source>
</evidence>
<dbReference type="AlphaFoldDB" id="A0A371EL57"/>
<gene>
    <name evidence="2" type="ORF">CR513_54429</name>
</gene>
<sequence length="60" mass="6395">MQIAGLIHRLEGKVALITGGARGVGECMARLFCKHGAKVVIADIRDQLGQAVEDDIGTEY</sequence>
<dbReference type="PANTHER" id="PTHR42820">
    <property type="entry name" value="SHORT-CHAIN DEHYDROGENASE REDUCTASE"/>
    <property type="match status" value="1"/>
</dbReference>
<feature type="non-terminal residue" evidence="2">
    <location>
        <position position="60"/>
    </location>
</feature>
<dbReference type="PANTHER" id="PTHR42820:SF1">
    <property type="entry name" value="SHORT-CHAIN DEHYDROGENASE_REDUCTASE FAMILY PROTEIN"/>
    <property type="match status" value="1"/>
</dbReference>
<feature type="non-terminal residue" evidence="2">
    <location>
        <position position="1"/>
    </location>
</feature>
<dbReference type="InterPro" id="IPR036291">
    <property type="entry name" value="NAD(P)-bd_dom_sf"/>
</dbReference>
<dbReference type="Pfam" id="PF00106">
    <property type="entry name" value="adh_short"/>
    <property type="match status" value="1"/>
</dbReference>
<evidence type="ECO:0000313" key="2">
    <source>
        <dbReference type="EMBL" id="RDX66771.1"/>
    </source>
</evidence>
<dbReference type="OrthoDB" id="294295at2759"/>
<dbReference type="SUPFAM" id="SSF51735">
    <property type="entry name" value="NAD(P)-binding Rossmann-fold domains"/>
    <property type="match status" value="1"/>
</dbReference>